<feature type="domain" description="AMP-binding enzyme C-terminal" evidence="6">
    <location>
        <begin position="477"/>
        <end position="552"/>
    </location>
</feature>
<keyword evidence="3" id="KW-0547">Nucleotide-binding</keyword>
<evidence type="ECO:0000313" key="7">
    <source>
        <dbReference type="EMBL" id="MET1255815.1"/>
    </source>
</evidence>
<dbReference type="Pfam" id="PF00501">
    <property type="entry name" value="AMP-binding"/>
    <property type="match status" value="1"/>
</dbReference>
<keyword evidence="2" id="KW-0436">Ligase</keyword>
<accession>A0ABV2BV61</accession>
<name>A0ABV2BV61_9GAMM</name>
<dbReference type="InterPro" id="IPR025110">
    <property type="entry name" value="AMP-bd_C"/>
</dbReference>
<dbReference type="InterPro" id="IPR000873">
    <property type="entry name" value="AMP-dep_synth/lig_dom"/>
</dbReference>
<dbReference type="SUPFAM" id="SSF56801">
    <property type="entry name" value="Acetyl-CoA synthetase-like"/>
    <property type="match status" value="1"/>
</dbReference>
<dbReference type="InterPro" id="IPR042099">
    <property type="entry name" value="ANL_N_sf"/>
</dbReference>
<evidence type="ECO:0000313" key="8">
    <source>
        <dbReference type="Proteomes" id="UP001548189"/>
    </source>
</evidence>
<organism evidence="7 8">
    <name type="scientific">Aliikangiella maris</name>
    <dbReference type="NCBI Taxonomy" id="3162458"/>
    <lineage>
        <taxon>Bacteria</taxon>
        <taxon>Pseudomonadati</taxon>
        <taxon>Pseudomonadota</taxon>
        <taxon>Gammaproteobacteria</taxon>
        <taxon>Oceanospirillales</taxon>
        <taxon>Pleioneaceae</taxon>
        <taxon>Aliikangiella</taxon>
    </lineage>
</organism>
<dbReference type="InterPro" id="IPR045851">
    <property type="entry name" value="AMP-bd_C_sf"/>
</dbReference>
<protein>
    <submittedName>
        <fullName evidence="7">Acyl-CoA synthetase</fullName>
    </submittedName>
</protein>
<feature type="domain" description="AMP-dependent synthetase/ligase" evidence="5">
    <location>
        <begin position="38"/>
        <end position="427"/>
    </location>
</feature>
<comment type="caution">
    <text evidence="7">The sequence shown here is derived from an EMBL/GenBank/DDBJ whole genome shotgun (WGS) entry which is preliminary data.</text>
</comment>
<evidence type="ECO:0000259" key="6">
    <source>
        <dbReference type="Pfam" id="PF13193"/>
    </source>
</evidence>
<keyword evidence="4" id="KW-0067">ATP-binding</keyword>
<dbReference type="EMBL" id="JBEVCJ010000013">
    <property type="protein sequence ID" value="MET1255815.1"/>
    <property type="molecule type" value="Genomic_DNA"/>
</dbReference>
<reference evidence="7 8" key="1">
    <citation type="submission" date="2024-06" db="EMBL/GenBank/DDBJ databases">
        <authorList>
            <person name="Li F."/>
        </authorList>
    </citation>
    <scope>NUCLEOTIDE SEQUENCE [LARGE SCALE GENOMIC DNA]</scope>
    <source>
        <strain evidence="7 8">GXAS 311</strain>
    </source>
</reference>
<dbReference type="InterPro" id="IPR020845">
    <property type="entry name" value="AMP-binding_CS"/>
</dbReference>
<evidence type="ECO:0000256" key="2">
    <source>
        <dbReference type="ARBA" id="ARBA00022598"/>
    </source>
</evidence>
<dbReference type="Gene3D" id="3.30.300.30">
    <property type="match status" value="1"/>
</dbReference>
<keyword evidence="8" id="KW-1185">Reference proteome</keyword>
<gene>
    <name evidence="7" type="ORF">ABVT43_11815</name>
</gene>
<comment type="similarity">
    <text evidence="1">Belongs to the ATP-dependent AMP-binding enzyme family.</text>
</comment>
<sequence length="575" mass="64706">MTSQFDKYLSYQHNLWHWNIPTQLNICDLCISQHATGEQGKRAAFIVEDNQLGTTLLTYQTLDLKTCQFANLLNALGIGVGDRVLIRLPNAVEYPIAFFGCLRYGAIAVPTSTLLTPVEVAYLAQDSGARMLVTHQSMWPDLAPELSNSGQMSTVILTGQSTNTLTNDIANCQNQNPNIQNSKIKDDSVNKITHYHFDHLMNQQSSHHNCQPTAANDPAYLVYTSGTTGYPKGVLHAHRALIGRLPASRYWFDFRGEERILHSGKFNWTYVLGSALMDPLFHGQTVVVYEGPNDPANWPKLIQKHQCTIFIAVPTIYRQIIEKTAFNGQQLPSLRHCMSAGEHLSDEMLARWQARFSLTIYEAIGMSEFSYYISQNKNHPVIPGSAGFIQPGHDIKLLNKNNQSVGIDEEGIIAIPLNDPGLFLNYWQLPEQTESCQHDGYFFTGDYAKQDQAGYIWFLGRKDDIINTFGYRVSPLEIEQVFKTHPAVADCVAVAENITADKTIVSLCVILVNPMVCSANQLLDFGEANLAKYKAPKKIYFFNHFPRTKNGKVLRSELKQQMINYTPVNYTELPQ</sequence>
<dbReference type="Pfam" id="PF13193">
    <property type="entry name" value="AMP-binding_C"/>
    <property type="match status" value="1"/>
</dbReference>
<dbReference type="PROSITE" id="PS00455">
    <property type="entry name" value="AMP_BINDING"/>
    <property type="match status" value="1"/>
</dbReference>
<evidence type="ECO:0000256" key="4">
    <source>
        <dbReference type="ARBA" id="ARBA00022840"/>
    </source>
</evidence>
<evidence type="ECO:0000256" key="3">
    <source>
        <dbReference type="ARBA" id="ARBA00022741"/>
    </source>
</evidence>
<evidence type="ECO:0000259" key="5">
    <source>
        <dbReference type="Pfam" id="PF00501"/>
    </source>
</evidence>
<dbReference type="RefSeq" id="WP_353896399.1">
    <property type="nucleotide sequence ID" value="NZ_JBEVCJ010000013.1"/>
</dbReference>
<dbReference type="Gene3D" id="3.40.50.12780">
    <property type="entry name" value="N-terminal domain of ligase-like"/>
    <property type="match status" value="1"/>
</dbReference>
<dbReference type="PANTHER" id="PTHR43605:SF10">
    <property type="entry name" value="ACYL-COA SYNTHETASE MEDIUM CHAIN FAMILY MEMBER 3"/>
    <property type="match status" value="1"/>
</dbReference>
<proteinExistence type="inferred from homology"/>
<dbReference type="PANTHER" id="PTHR43605">
    <property type="entry name" value="ACYL-COENZYME A SYNTHETASE"/>
    <property type="match status" value="1"/>
</dbReference>
<dbReference type="Proteomes" id="UP001548189">
    <property type="component" value="Unassembled WGS sequence"/>
</dbReference>
<evidence type="ECO:0000256" key="1">
    <source>
        <dbReference type="ARBA" id="ARBA00006432"/>
    </source>
</evidence>
<dbReference type="InterPro" id="IPR051087">
    <property type="entry name" value="Mitochondrial_ACSM"/>
</dbReference>